<dbReference type="AlphaFoldDB" id="A0AAU7QL74"/>
<accession>A0AAU7QL74</accession>
<dbReference type="RefSeq" id="WP_350016353.1">
    <property type="nucleotide sequence ID" value="NZ_CP157948.1"/>
</dbReference>
<name>A0AAU7QL74_9GAMM</name>
<evidence type="ECO:0000313" key="2">
    <source>
        <dbReference type="EMBL" id="XBS90147.1"/>
    </source>
</evidence>
<gene>
    <name evidence="2" type="ORF">ABNK63_00460</name>
</gene>
<keyword evidence="1" id="KW-0472">Membrane</keyword>
<protein>
    <submittedName>
        <fullName evidence="2">Uncharacterized protein</fullName>
    </submittedName>
</protein>
<proteinExistence type="predicted"/>
<reference evidence="2" key="1">
    <citation type="submission" date="2024-06" db="EMBL/GenBank/DDBJ databases">
        <authorList>
            <person name="Sun Y."/>
        </authorList>
    </citation>
    <scope>NUCLEOTIDE SEQUENCE</scope>
    <source>
        <strain evidence="2">IGA1.0</strain>
    </source>
</reference>
<keyword evidence="1" id="KW-0812">Transmembrane</keyword>
<sequence length="226" mass="25719">MICQEIIRGIVTLLVGLAIAWIGLLIYFRQKEYELVKQRYLENSVDLISAEIETLAGAFGHNWARCLHILKEFRDSEDKFDQSQLALGFVDVSGSKFQRPAHHRLRTLVQTDTFWEVYQLALSFYHSANSVIEREIPHTLRAKMTGDLTNAPYAGIVDRALDELKKLDAESQKFAELLGALQSVASELEQENLSFKDVRTFSKRRAIVASARALKDRFASELSSRV</sequence>
<organism evidence="2">
    <name type="scientific">Rhodanobacter sp. IGA1.0</name>
    <dbReference type="NCBI Taxonomy" id="3158582"/>
    <lineage>
        <taxon>Bacteria</taxon>
        <taxon>Pseudomonadati</taxon>
        <taxon>Pseudomonadota</taxon>
        <taxon>Gammaproteobacteria</taxon>
        <taxon>Lysobacterales</taxon>
        <taxon>Rhodanobacteraceae</taxon>
        <taxon>Rhodanobacter</taxon>
    </lineage>
</organism>
<evidence type="ECO:0000256" key="1">
    <source>
        <dbReference type="SAM" id="Phobius"/>
    </source>
</evidence>
<feature type="transmembrane region" description="Helical" evidence="1">
    <location>
        <begin position="6"/>
        <end position="28"/>
    </location>
</feature>
<keyword evidence="1" id="KW-1133">Transmembrane helix</keyword>
<dbReference type="EMBL" id="CP157948">
    <property type="protein sequence ID" value="XBS90147.1"/>
    <property type="molecule type" value="Genomic_DNA"/>
</dbReference>